<evidence type="ECO:0000313" key="1">
    <source>
        <dbReference type="EMBL" id="QBJ04401.1"/>
    </source>
</evidence>
<name>A0A513QBS1_9CAUD</name>
<accession>A0A513QBS1</accession>
<sequence length="102" mass="11945">MGSLIRVSKKSKGAEKRLYKAVRLMILYKYIAENQCWRKKTRVRYEVAQYNMKQRVIRLALKIAGNYSYWTCDAVGSRKAIDLIHGRNLSFLISLSNHEDMS</sequence>
<reference evidence="1 2" key="1">
    <citation type="submission" date="2019-02" db="EMBL/GenBank/DDBJ databases">
        <title>Prevalence of Shigella boydii in Bangladesh: Isolation and characterization of a rare phage that can robustly identify Shigella boydii type 1.</title>
        <authorList>
            <person name="Akter M."/>
            <person name="Brown N."/>
            <person name="Clokie M."/>
            <person name="Yeasmin M."/>
            <person name="Tareq T."/>
            <person name="Baddam R."/>
            <person name="Azad M.A.K."/>
            <person name="Ghosh A.N."/>
            <person name="Ahmed N."/>
            <person name="Talukder K.A."/>
        </authorList>
    </citation>
    <scope>NUCLEOTIDE SEQUENCE [LARGE SCALE GENOMIC DNA]</scope>
</reference>
<dbReference type="Proteomes" id="UP000320418">
    <property type="component" value="Segment"/>
</dbReference>
<gene>
    <name evidence="1" type="ORF">MK13_00172</name>
</gene>
<organism evidence="1 2">
    <name type="scientific">Shigella phage MK-13</name>
    <dbReference type="NCBI Taxonomy" id="2530042"/>
    <lineage>
        <taxon>Viruses</taxon>
        <taxon>Duplodnaviria</taxon>
        <taxon>Heunggongvirae</taxon>
        <taxon>Uroviricota</taxon>
        <taxon>Caudoviricetes</taxon>
        <taxon>Pantevenvirales</taxon>
        <taxon>Ackermannviridae</taxon>
        <taxon>Aglimvirinae</taxon>
        <taxon>Agtrevirus</taxon>
        <taxon>Agtrevirus MK13</taxon>
    </lineage>
</organism>
<dbReference type="EMBL" id="MK509462">
    <property type="protein sequence ID" value="QBJ04401.1"/>
    <property type="molecule type" value="Genomic_DNA"/>
</dbReference>
<protein>
    <submittedName>
        <fullName evidence="1">Uncharacterized protein</fullName>
    </submittedName>
</protein>
<keyword evidence="2" id="KW-1185">Reference proteome</keyword>
<dbReference type="Pfam" id="PF23799">
    <property type="entry name" value="DUF7175"/>
    <property type="match status" value="1"/>
</dbReference>
<proteinExistence type="predicted"/>
<evidence type="ECO:0000313" key="2">
    <source>
        <dbReference type="Proteomes" id="UP000320418"/>
    </source>
</evidence>
<dbReference type="InterPro" id="IPR055599">
    <property type="entry name" value="DUF7175"/>
</dbReference>